<dbReference type="SUPFAM" id="SSF48403">
    <property type="entry name" value="Ankyrin repeat"/>
    <property type="match status" value="1"/>
</dbReference>
<evidence type="ECO:0000313" key="5">
    <source>
        <dbReference type="EMBL" id="QDS77745.1"/>
    </source>
</evidence>
<name>A0A517LQ21_9PEZI</name>
<accession>A0A517LQ21</accession>
<keyword evidence="6" id="KW-1185">Reference proteome</keyword>
<dbReference type="SMART" id="SM00248">
    <property type="entry name" value="ANK"/>
    <property type="match status" value="3"/>
</dbReference>
<dbReference type="PANTHER" id="PTHR24171:SF9">
    <property type="entry name" value="ANKYRIN REPEAT DOMAIN-CONTAINING PROTEIN 39"/>
    <property type="match status" value="1"/>
</dbReference>
<evidence type="ECO:0000256" key="4">
    <source>
        <dbReference type="SAM" id="MobiDB-lite"/>
    </source>
</evidence>
<evidence type="ECO:0000256" key="3">
    <source>
        <dbReference type="PROSITE-ProRule" id="PRU00023"/>
    </source>
</evidence>
<keyword evidence="1" id="KW-0677">Repeat</keyword>
<dbReference type="Gene3D" id="1.25.40.20">
    <property type="entry name" value="Ankyrin repeat-containing domain"/>
    <property type="match status" value="2"/>
</dbReference>
<dbReference type="Pfam" id="PF12796">
    <property type="entry name" value="Ank_2"/>
    <property type="match status" value="1"/>
</dbReference>
<dbReference type="Proteomes" id="UP000316270">
    <property type="component" value="Chromosome 18"/>
</dbReference>
<sequence length="313" mass="33742">MPIGRFATVTQIYPRTSNRLSMYGRKLNPRIKEQDEATELDDMYPLRKGDALASQSKSRDRPVSSGNSILDNYADCDQNSDSFADTPISRSPTVNEPSWEALVSGSKTTQAHDQKRASSSLSRRRSLGTIMSDRRDLCELMCEAASTGNVPQLGRLLGAGADPSKKSREGQLPVHLAAAGGHLSVLKCLAMYGAKMDAMDQLGRTALHAAVLGRQADVIPFLVQSGVPVDAKDADGRTALQLAAQMAAAEKRAGESDLENVQSNKVRFSYKFGKPKAANRASVCINSRLPRTPLEALLREGASAGDVTIEPRL</sequence>
<keyword evidence="2 3" id="KW-0040">ANK repeat</keyword>
<dbReference type="AlphaFoldDB" id="A0A517LQ21"/>
<dbReference type="InterPro" id="IPR002110">
    <property type="entry name" value="Ankyrin_rpt"/>
</dbReference>
<evidence type="ECO:0000256" key="2">
    <source>
        <dbReference type="ARBA" id="ARBA00023043"/>
    </source>
</evidence>
<proteinExistence type="predicted"/>
<gene>
    <name evidence="5" type="ORF">FKW77_004667</name>
</gene>
<evidence type="ECO:0000256" key="1">
    <source>
        <dbReference type="ARBA" id="ARBA00022737"/>
    </source>
</evidence>
<dbReference type="PANTHER" id="PTHR24171">
    <property type="entry name" value="ANKYRIN REPEAT DOMAIN-CONTAINING PROTEIN 39-RELATED"/>
    <property type="match status" value="1"/>
</dbReference>
<feature type="repeat" description="ANK" evidence="3">
    <location>
        <begin position="169"/>
        <end position="201"/>
    </location>
</feature>
<feature type="compositionally biased region" description="Polar residues" evidence="4">
    <location>
        <begin position="77"/>
        <end position="96"/>
    </location>
</feature>
<dbReference type="OrthoDB" id="539213at2759"/>
<dbReference type="InterPro" id="IPR036770">
    <property type="entry name" value="Ankyrin_rpt-contain_sf"/>
</dbReference>
<dbReference type="STRING" id="50376.A0A517LQ21"/>
<feature type="repeat" description="ANK" evidence="3">
    <location>
        <begin position="202"/>
        <end position="234"/>
    </location>
</feature>
<feature type="region of interest" description="Disordered" evidence="4">
    <location>
        <begin position="50"/>
        <end position="126"/>
    </location>
</feature>
<protein>
    <submittedName>
        <fullName evidence="5">Uncharacterized protein</fullName>
    </submittedName>
</protein>
<dbReference type="PROSITE" id="PS50088">
    <property type="entry name" value="ANK_REPEAT"/>
    <property type="match status" value="2"/>
</dbReference>
<dbReference type="EMBL" id="CP042202">
    <property type="protein sequence ID" value="QDS77745.1"/>
    <property type="molecule type" value="Genomic_DNA"/>
</dbReference>
<reference evidence="5 6" key="1">
    <citation type="submission" date="2019-07" db="EMBL/GenBank/DDBJ databases">
        <title>Finished genome of Venturia effusa.</title>
        <authorList>
            <person name="Young C.A."/>
            <person name="Cox M.P."/>
            <person name="Ganley A.R.D."/>
            <person name="David W.J."/>
        </authorList>
    </citation>
    <scope>NUCLEOTIDE SEQUENCE [LARGE SCALE GENOMIC DNA]</scope>
    <source>
        <strain evidence="6">albino</strain>
    </source>
</reference>
<evidence type="ECO:0000313" key="6">
    <source>
        <dbReference type="Proteomes" id="UP000316270"/>
    </source>
</evidence>
<organism evidence="5 6">
    <name type="scientific">Venturia effusa</name>
    <dbReference type="NCBI Taxonomy" id="50376"/>
    <lineage>
        <taxon>Eukaryota</taxon>
        <taxon>Fungi</taxon>
        <taxon>Dikarya</taxon>
        <taxon>Ascomycota</taxon>
        <taxon>Pezizomycotina</taxon>
        <taxon>Dothideomycetes</taxon>
        <taxon>Pleosporomycetidae</taxon>
        <taxon>Venturiales</taxon>
        <taxon>Venturiaceae</taxon>
        <taxon>Venturia</taxon>
    </lineage>
</organism>
<dbReference type="PROSITE" id="PS50297">
    <property type="entry name" value="ANK_REP_REGION"/>
    <property type="match status" value="2"/>
</dbReference>